<dbReference type="Pfam" id="PF03764">
    <property type="entry name" value="EFG_IV"/>
    <property type="match status" value="1"/>
</dbReference>
<dbReference type="GO" id="GO:0003746">
    <property type="term" value="F:translation elongation factor activity"/>
    <property type="evidence" value="ECO:0007669"/>
    <property type="project" value="UniProtKB-KW"/>
</dbReference>
<dbReference type="InterPro" id="IPR035647">
    <property type="entry name" value="EFG_III/V"/>
</dbReference>
<evidence type="ECO:0000256" key="4">
    <source>
        <dbReference type="ARBA" id="ARBA00022917"/>
    </source>
</evidence>
<dbReference type="GO" id="GO:1990904">
    <property type="term" value="C:ribonucleoprotein complex"/>
    <property type="evidence" value="ECO:0007669"/>
    <property type="project" value="TreeGrafter"/>
</dbReference>
<dbReference type="InterPro" id="IPR020568">
    <property type="entry name" value="Ribosomal_Su5_D2-typ_SF"/>
</dbReference>
<dbReference type="GO" id="GO:0043022">
    <property type="term" value="F:ribosome binding"/>
    <property type="evidence" value="ECO:0007669"/>
    <property type="project" value="TreeGrafter"/>
</dbReference>
<dbReference type="SMART" id="SM00889">
    <property type="entry name" value="EFG_IV"/>
    <property type="match status" value="1"/>
</dbReference>
<evidence type="ECO:0000313" key="8">
    <source>
        <dbReference type="EMBL" id="GER42219.1"/>
    </source>
</evidence>
<keyword evidence="9" id="KW-1185">Reference proteome</keyword>
<keyword evidence="3 8" id="KW-0251">Elongation factor</keyword>
<keyword evidence="1" id="KW-0963">Cytoplasm</keyword>
<sequence length="347" mass="39570">MYARFVYRFTRCVRMHGLELPHSTVSLSSLLSLALLLKFTPTPRLDSTPWRPASPQILMDDLEQPIVPFYESVHFWSDHTVMSKSRDTRNRLYMKARPLKAGLAKAIDDGLIGPNDDPEARSKILHEEFDWDKDLANNIWSFGPNTTGPNILVNKCKGGAVDEIKEFVVAGFQRASNEGPLAGERMRGVCFELCDAVIDDRDLDELERQIIETAERAMHAAYLSATPRLLEPMYLVEFQAMEPDLDVIHRAMYDKCGHVFKMEEMPGNSMLYNCKAYLPVMGSVGLFADLRAKISGEIFTRAVIDHWDIMYPDPMNAETEPGKMVQETRRRKGLGEMKRLSDYEDEL</sequence>
<feature type="compositionally biased region" description="Basic and acidic residues" evidence="6">
    <location>
        <begin position="333"/>
        <end position="347"/>
    </location>
</feature>
<dbReference type="SUPFAM" id="SSF54980">
    <property type="entry name" value="EF-G C-terminal domain-like"/>
    <property type="match status" value="1"/>
</dbReference>
<organism evidence="8 9">
    <name type="scientific">Striga asiatica</name>
    <name type="common">Asiatic witchweed</name>
    <name type="synonym">Buchnera asiatica</name>
    <dbReference type="NCBI Taxonomy" id="4170"/>
    <lineage>
        <taxon>Eukaryota</taxon>
        <taxon>Viridiplantae</taxon>
        <taxon>Streptophyta</taxon>
        <taxon>Embryophyta</taxon>
        <taxon>Tracheophyta</taxon>
        <taxon>Spermatophyta</taxon>
        <taxon>Magnoliopsida</taxon>
        <taxon>eudicotyledons</taxon>
        <taxon>Gunneridae</taxon>
        <taxon>Pentapetalae</taxon>
        <taxon>asterids</taxon>
        <taxon>lamiids</taxon>
        <taxon>Lamiales</taxon>
        <taxon>Orobanchaceae</taxon>
        <taxon>Buchnereae</taxon>
        <taxon>Striga</taxon>
    </lineage>
</organism>
<dbReference type="InterPro" id="IPR014721">
    <property type="entry name" value="Ribsml_uS5_D2-typ_fold_subgr"/>
</dbReference>
<dbReference type="SUPFAM" id="SSF54211">
    <property type="entry name" value="Ribosomal protein S5 domain 2-like"/>
    <property type="match status" value="1"/>
</dbReference>
<dbReference type="InterPro" id="IPR005517">
    <property type="entry name" value="Transl_elong_EFG/EF2_IV"/>
</dbReference>
<feature type="domain" description="Translation elongation factor EFG/EF2" evidence="7">
    <location>
        <begin position="110"/>
        <end position="226"/>
    </location>
</feature>
<evidence type="ECO:0000256" key="3">
    <source>
        <dbReference type="ARBA" id="ARBA00022768"/>
    </source>
</evidence>
<evidence type="ECO:0000256" key="5">
    <source>
        <dbReference type="ARBA" id="ARBA00023134"/>
    </source>
</evidence>
<dbReference type="AlphaFoldDB" id="A0A5A7QAE3"/>
<feature type="region of interest" description="Disordered" evidence="6">
    <location>
        <begin position="318"/>
        <end position="347"/>
    </location>
</feature>
<dbReference type="Gene3D" id="3.30.70.240">
    <property type="match status" value="1"/>
</dbReference>
<keyword evidence="2" id="KW-0547">Nucleotide-binding</keyword>
<dbReference type="PANTHER" id="PTHR42908:SF10">
    <property type="entry name" value="EUKARYOTIC TRANSLATION ELONGATION FACTOR 2"/>
    <property type="match status" value="1"/>
</dbReference>
<dbReference type="GO" id="GO:0003924">
    <property type="term" value="F:GTPase activity"/>
    <property type="evidence" value="ECO:0007669"/>
    <property type="project" value="TreeGrafter"/>
</dbReference>
<evidence type="ECO:0000256" key="6">
    <source>
        <dbReference type="SAM" id="MobiDB-lite"/>
    </source>
</evidence>
<dbReference type="CDD" id="cd01681">
    <property type="entry name" value="aeEF2_snRNP_like_IV"/>
    <property type="match status" value="1"/>
</dbReference>
<gene>
    <name evidence="8" type="ORF">STAS_19000</name>
</gene>
<dbReference type="Gene3D" id="3.30.230.10">
    <property type="match status" value="1"/>
</dbReference>
<evidence type="ECO:0000313" key="9">
    <source>
        <dbReference type="Proteomes" id="UP000325081"/>
    </source>
</evidence>
<dbReference type="OrthoDB" id="203at2759"/>
<name>A0A5A7QAE3_STRAF</name>
<proteinExistence type="predicted"/>
<keyword evidence="4" id="KW-0648">Protein biosynthesis</keyword>
<protein>
    <submittedName>
        <fullName evidence="8">Elongation factor 2</fullName>
    </submittedName>
</protein>
<dbReference type="PANTHER" id="PTHR42908">
    <property type="entry name" value="TRANSLATION ELONGATION FACTOR-RELATED"/>
    <property type="match status" value="1"/>
</dbReference>
<dbReference type="Proteomes" id="UP000325081">
    <property type="component" value="Unassembled WGS sequence"/>
</dbReference>
<evidence type="ECO:0000259" key="7">
    <source>
        <dbReference type="SMART" id="SM00889"/>
    </source>
</evidence>
<comment type="caution">
    <text evidence="8">The sequence shown here is derived from an EMBL/GenBank/DDBJ whole genome shotgun (WGS) entry which is preliminary data.</text>
</comment>
<dbReference type="GO" id="GO:0005525">
    <property type="term" value="F:GTP binding"/>
    <property type="evidence" value="ECO:0007669"/>
    <property type="project" value="UniProtKB-KW"/>
</dbReference>
<dbReference type="EMBL" id="BKCP01006294">
    <property type="protein sequence ID" value="GER42219.1"/>
    <property type="molecule type" value="Genomic_DNA"/>
</dbReference>
<evidence type="ECO:0000256" key="2">
    <source>
        <dbReference type="ARBA" id="ARBA00022741"/>
    </source>
</evidence>
<reference evidence="9" key="1">
    <citation type="journal article" date="2019" name="Curr. Biol.">
        <title>Genome Sequence of Striga asiatica Provides Insight into the Evolution of Plant Parasitism.</title>
        <authorList>
            <person name="Yoshida S."/>
            <person name="Kim S."/>
            <person name="Wafula E.K."/>
            <person name="Tanskanen J."/>
            <person name="Kim Y.M."/>
            <person name="Honaas L."/>
            <person name="Yang Z."/>
            <person name="Spallek T."/>
            <person name="Conn C.E."/>
            <person name="Ichihashi Y."/>
            <person name="Cheong K."/>
            <person name="Cui S."/>
            <person name="Der J.P."/>
            <person name="Gundlach H."/>
            <person name="Jiao Y."/>
            <person name="Hori C."/>
            <person name="Ishida J.K."/>
            <person name="Kasahara H."/>
            <person name="Kiba T."/>
            <person name="Kim M.S."/>
            <person name="Koo N."/>
            <person name="Laohavisit A."/>
            <person name="Lee Y.H."/>
            <person name="Lumba S."/>
            <person name="McCourt P."/>
            <person name="Mortimer J.C."/>
            <person name="Mutuku J.M."/>
            <person name="Nomura T."/>
            <person name="Sasaki-Sekimoto Y."/>
            <person name="Seto Y."/>
            <person name="Wang Y."/>
            <person name="Wakatake T."/>
            <person name="Sakakibara H."/>
            <person name="Demura T."/>
            <person name="Yamaguchi S."/>
            <person name="Yoneyama K."/>
            <person name="Manabe R.I."/>
            <person name="Nelson D.C."/>
            <person name="Schulman A.H."/>
            <person name="Timko M.P."/>
            <person name="dePamphilis C.W."/>
            <person name="Choi D."/>
            <person name="Shirasu K."/>
        </authorList>
    </citation>
    <scope>NUCLEOTIDE SEQUENCE [LARGE SCALE GENOMIC DNA]</scope>
    <source>
        <strain evidence="9">cv. UVA1</strain>
    </source>
</reference>
<keyword evidence="5" id="KW-0342">GTP-binding</keyword>
<accession>A0A5A7QAE3</accession>
<dbReference type="GO" id="GO:0005829">
    <property type="term" value="C:cytosol"/>
    <property type="evidence" value="ECO:0007669"/>
    <property type="project" value="TreeGrafter"/>
</dbReference>
<evidence type="ECO:0000256" key="1">
    <source>
        <dbReference type="ARBA" id="ARBA00022490"/>
    </source>
</evidence>